<evidence type="ECO:0000313" key="1">
    <source>
        <dbReference type="EMBL" id="RHZ85544.1"/>
    </source>
</evidence>
<dbReference type="Proteomes" id="UP000266861">
    <property type="component" value="Unassembled WGS sequence"/>
</dbReference>
<organism evidence="1 2">
    <name type="scientific">Diversispora epigaea</name>
    <dbReference type="NCBI Taxonomy" id="1348612"/>
    <lineage>
        <taxon>Eukaryota</taxon>
        <taxon>Fungi</taxon>
        <taxon>Fungi incertae sedis</taxon>
        <taxon>Mucoromycota</taxon>
        <taxon>Glomeromycotina</taxon>
        <taxon>Glomeromycetes</taxon>
        <taxon>Diversisporales</taxon>
        <taxon>Diversisporaceae</taxon>
        <taxon>Diversispora</taxon>
    </lineage>
</organism>
<comment type="caution">
    <text evidence="1">The sequence shown here is derived from an EMBL/GenBank/DDBJ whole genome shotgun (WGS) entry which is preliminary data.</text>
</comment>
<keyword evidence="2" id="KW-1185">Reference proteome</keyword>
<name>A0A397JK67_9GLOM</name>
<proteinExistence type="predicted"/>
<protein>
    <submittedName>
        <fullName evidence="1">Uncharacterized protein</fullName>
    </submittedName>
</protein>
<sequence>MTAVRQIRLAVIRIEGFAVTVKITKNNLTPMIFVKMLNVMKKRYDCPITSTDSSCYNNDEGCYRDVAGYAWGAYCAPNNSGNFLWRWTEPCGGDNGCDCCKETNRGGAYEWANWCEPKWEKRERQNKTIYCFKYIDCDFNCYMENESSRSPSCFYNPWEACADSIRTYCWARCDTDAPCKKQ</sequence>
<dbReference type="AlphaFoldDB" id="A0A397JK67"/>
<accession>A0A397JK67</accession>
<evidence type="ECO:0000313" key="2">
    <source>
        <dbReference type="Proteomes" id="UP000266861"/>
    </source>
</evidence>
<reference evidence="1 2" key="1">
    <citation type="submission" date="2018-08" db="EMBL/GenBank/DDBJ databases">
        <title>Genome and evolution of the arbuscular mycorrhizal fungus Diversispora epigaea (formerly Glomus versiforme) and its bacterial endosymbionts.</title>
        <authorList>
            <person name="Sun X."/>
            <person name="Fei Z."/>
            <person name="Harrison M."/>
        </authorList>
    </citation>
    <scope>NUCLEOTIDE SEQUENCE [LARGE SCALE GENOMIC DNA]</scope>
    <source>
        <strain evidence="1 2">IT104</strain>
    </source>
</reference>
<dbReference type="EMBL" id="PQFF01000061">
    <property type="protein sequence ID" value="RHZ85544.1"/>
    <property type="molecule type" value="Genomic_DNA"/>
</dbReference>
<gene>
    <name evidence="1" type="ORF">Glove_64g56</name>
</gene>